<name>A0A0F4YPR2_RASE3</name>
<dbReference type="GO" id="GO:0050660">
    <property type="term" value="F:flavin adenine dinucleotide binding"/>
    <property type="evidence" value="ECO:0007669"/>
    <property type="project" value="InterPro"/>
</dbReference>
<protein>
    <submittedName>
        <fullName evidence="5">Flavin-containing monooxygenase</fullName>
        <ecNumber evidence="5">1.14.13.8</ecNumber>
    </submittedName>
</protein>
<dbReference type="GO" id="GO:0004499">
    <property type="term" value="F:N,N-dimethylaniline monooxygenase activity"/>
    <property type="evidence" value="ECO:0007669"/>
    <property type="project" value="InterPro"/>
</dbReference>
<evidence type="ECO:0000313" key="6">
    <source>
        <dbReference type="Proteomes" id="UP000053958"/>
    </source>
</evidence>
<accession>A0A0F4YPR2</accession>
<sequence length="540" mass="60539">MVRSTARAKQEGSQLFLPSYHSLSSRCAMSLLDRVRSILGFALKNPFSFLYLLFQRILNLIFSPAPPPPCSTLRRPRIAVIGAGLTGISSAAHCVGHGFDVKIFEARSKEKGLGGIWSRVNSTSALQIHSLLFRFHPSMKWDSAYPTQNEIREQIVALWKRYGLQGKTVFNTPVTSVKKTSSEQWIINENEAEHGLFDAIIAAVGACGDPAMPYLPGQEKFKGPTLHSSELDGKEFKGKKVLIIGGGASAVEALEYAVSCGAGGIDVLSRSDKWIIPRNVFVDFLLSLNIFGGETSFAWIPEWLLRKFFYRDLDDISPAEIGLYTETPMVSSQLFDQIRSGKARWLRGDIISVEENGIMFNHRAKGVPKGGPGHQALVPGDVIIMAMGYKRPSLSFLPDKVFEGRYGPPNWYLQVFPPQEPSICATNSTYVNAIGTVGSFHIGIYTRLLLMFLVDPLTRPNEHLMKMWIEFTMFMKTFAPTGAFDFFTYTELLYWYCFVSIINPFRWKWVPFVFFGIGRSLPIKVVEQEDRLRGVNGKNK</sequence>
<comment type="caution">
    <text evidence="5">The sequence shown here is derived from an EMBL/GenBank/DDBJ whole genome shotgun (WGS) entry which is preliminary data.</text>
</comment>
<dbReference type="GO" id="GO:0050661">
    <property type="term" value="F:NADP binding"/>
    <property type="evidence" value="ECO:0007669"/>
    <property type="project" value="InterPro"/>
</dbReference>
<reference evidence="5 6" key="1">
    <citation type="submission" date="2015-04" db="EMBL/GenBank/DDBJ databases">
        <authorList>
            <person name="Heijne W.H."/>
            <person name="Fedorova N.D."/>
            <person name="Nierman W.C."/>
            <person name="Vollebregt A.W."/>
            <person name="Zhao Z."/>
            <person name="Wu L."/>
            <person name="Kumar M."/>
            <person name="Stam H."/>
            <person name="van den Berg M.A."/>
            <person name="Pel H.J."/>
        </authorList>
    </citation>
    <scope>NUCLEOTIDE SEQUENCE [LARGE SCALE GENOMIC DNA]</scope>
    <source>
        <strain evidence="5 6">CBS 393.64</strain>
    </source>
</reference>
<gene>
    <name evidence="5" type="ORF">T310_5720</name>
</gene>
<evidence type="ECO:0000256" key="2">
    <source>
        <dbReference type="ARBA" id="ARBA00022630"/>
    </source>
</evidence>
<evidence type="ECO:0000256" key="4">
    <source>
        <dbReference type="ARBA" id="ARBA00023002"/>
    </source>
</evidence>
<dbReference type="InterPro" id="IPR020946">
    <property type="entry name" value="Flavin_mOase-like"/>
</dbReference>
<dbReference type="PRINTS" id="PR00469">
    <property type="entry name" value="PNDRDTASEII"/>
</dbReference>
<comment type="similarity">
    <text evidence="1">Belongs to the FMO family.</text>
</comment>
<dbReference type="AlphaFoldDB" id="A0A0F4YPR2"/>
<organism evidence="5 6">
    <name type="scientific">Rasamsonia emersonii (strain ATCC 16479 / CBS 393.64 / IMI 116815)</name>
    <dbReference type="NCBI Taxonomy" id="1408163"/>
    <lineage>
        <taxon>Eukaryota</taxon>
        <taxon>Fungi</taxon>
        <taxon>Dikarya</taxon>
        <taxon>Ascomycota</taxon>
        <taxon>Pezizomycotina</taxon>
        <taxon>Eurotiomycetes</taxon>
        <taxon>Eurotiomycetidae</taxon>
        <taxon>Eurotiales</taxon>
        <taxon>Trichocomaceae</taxon>
        <taxon>Rasamsonia</taxon>
    </lineage>
</organism>
<keyword evidence="2" id="KW-0285">Flavoprotein</keyword>
<dbReference type="Gene3D" id="3.50.50.60">
    <property type="entry name" value="FAD/NAD(P)-binding domain"/>
    <property type="match status" value="1"/>
</dbReference>
<dbReference type="Pfam" id="PF00743">
    <property type="entry name" value="FMO-like"/>
    <property type="match status" value="1"/>
</dbReference>
<dbReference type="OrthoDB" id="66881at2759"/>
<keyword evidence="3" id="KW-0274">FAD</keyword>
<dbReference type="SUPFAM" id="SSF51735">
    <property type="entry name" value="NAD(P)-binding Rossmann-fold domains"/>
    <property type="match status" value="1"/>
</dbReference>
<evidence type="ECO:0000313" key="5">
    <source>
        <dbReference type="EMBL" id="KKA20257.1"/>
    </source>
</evidence>
<dbReference type="InterPro" id="IPR036188">
    <property type="entry name" value="FAD/NAD-bd_sf"/>
</dbReference>
<evidence type="ECO:0000256" key="1">
    <source>
        <dbReference type="ARBA" id="ARBA00009183"/>
    </source>
</evidence>
<dbReference type="InterPro" id="IPR036291">
    <property type="entry name" value="NAD(P)-bd_dom_sf"/>
</dbReference>
<keyword evidence="5" id="KW-0503">Monooxygenase</keyword>
<proteinExistence type="inferred from homology"/>
<evidence type="ECO:0000256" key="3">
    <source>
        <dbReference type="ARBA" id="ARBA00022827"/>
    </source>
</evidence>
<dbReference type="Proteomes" id="UP000053958">
    <property type="component" value="Unassembled WGS sequence"/>
</dbReference>
<dbReference type="EC" id="1.14.13.8" evidence="5"/>
<dbReference type="STRING" id="1408163.A0A0F4YPR2"/>
<dbReference type="PANTHER" id="PTHR23023">
    <property type="entry name" value="DIMETHYLANILINE MONOOXYGENASE"/>
    <property type="match status" value="1"/>
</dbReference>
<dbReference type="RefSeq" id="XP_013326869.1">
    <property type="nucleotide sequence ID" value="XM_013471415.1"/>
</dbReference>
<dbReference type="SUPFAM" id="SSF51905">
    <property type="entry name" value="FAD/NAD(P)-binding domain"/>
    <property type="match status" value="1"/>
</dbReference>
<keyword evidence="6" id="KW-1185">Reference proteome</keyword>
<keyword evidence="4 5" id="KW-0560">Oxidoreductase</keyword>
<dbReference type="GeneID" id="25318060"/>
<dbReference type="InterPro" id="IPR050346">
    <property type="entry name" value="FMO-like"/>
</dbReference>
<dbReference type="EMBL" id="LASV01000276">
    <property type="protein sequence ID" value="KKA20257.1"/>
    <property type="molecule type" value="Genomic_DNA"/>
</dbReference>